<evidence type="ECO:0000313" key="1">
    <source>
        <dbReference type="EMBL" id="PIP00685.1"/>
    </source>
</evidence>
<organism evidence="1 2">
    <name type="scientific">Pleomorphomonas carboxyditropha</name>
    <dbReference type="NCBI Taxonomy" id="2023338"/>
    <lineage>
        <taxon>Bacteria</taxon>
        <taxon>Pseudomonadati</taxon>
        <taxon>Pseudomonadota</taxon>
        <taxon>Alphaproteobacteria</taxon>
        <taxon>Hyphomicrobiales</taxon>
        <taxon>Pleomorphomonadaceae</taxon>
        <taxon>Pleomorphomonas</taxon>
    </lineage>
</organism>
<protein>
    <submittedName>
        <fullName evidence="1">Uncharacterized protein</fullName>
    </submittedName>
</protein>
<reference evidence="1 2" key="1">
    <citation type="submission" date="2017-08" db="EMBL/GenBank/DDBJ databases">
        <title>Pleomorphomonas carboxidotrophicus sp. nov., a new mesophilic hydrogenogenic carboxidotroph.</title>
        <authorList>
            <person name="Esquivel-Elizondo S."/>
            <person name="Krajmalnik-Brown R."/>
            <person name="Maldonado J."/>
        </authorList>
    </citation>
    <scope>NUCLEOTIDE SEQUENCE [LARGE SCALE GENOMIC DNA]</scope>
    <source>
        <strain evidence="1 2">SVCO-16</strain>
    </source>
</reference>
<proteinExistence type="predicted"/>
<sequence>MAQIGDIKFQAGAYGGLSETLSQIEAGELAPTVNGRQVFLGDDTGSFHKYRYSVSGDVVRFPAGLTRLWVGDLVAPVVPDDIVLIELVAAGETSIRLERVPDSGSLIIYAAADAAMTPIVTGWTRVGRDITLAAPATEDLVVEYVPVFQKMRVETAPSLSASRTRTTRSWSLTLIETTEDDT</sequence>
<keyword evidence="2" id="KW-1185">Reference proteome</keyword>
<dbReference type="EMBL" id="NQVN01000001">
    <property type="protein sequence ID" value="PIP00685.1"/>
    <property type="molecule type" value="Genomic_DNA"/>
</dbReference>
<gene>
    <name evidence="1" type="ORF">CJ014_00850</name>
</gene>
<accession>A0A2G9X175</accession>
<evidence type="ECO:0000313" key="2">
    <source>
        <dbReference type="Proteomes" id="UP000231070"/>
    </source>
</evidence>
<dbReference type="AlphaFoldDB" id="A0A2G9X175"/>
<dbReference type="Proteomes" id="UP000231070">
    <property type="component" value="Unassembled WGS sequence"/>
</dbReference>
<dbReference type="RefSeq" id="WP_100078628.1">
    <property type="nucleotide sequence ID" value="NZ_NQVN01000001.1"/>
</dbReference>
<comment type="caution">
    <text evidence="1">The sequence shown here is derived from an EMBL/GenBank/DDBJ whole genome shotgun (WGS) entry which is preliminary data.</text>
</comment>
<name>A0A2G9X175_9HYPH</name>